<dbReference type="RefSeq" id="WP_301370711.1">
    <property type="nucleotide sequence ID" value="NZ_JAQJJF010000006.1"/>
</dbReference>
<gene>
    <name evidence="2" type="ORF">PJV93_08095</name>
</gene>
<evidence type="ECO:0000313" key="3">
    <source>
        <dbReference type="Proteomes" id="UP001170364"/>
    </source>
</evidence>
<evidence type="ECO:0000313" key="2">
    <source>
        <dbReference type="EMBL" id="MDN5123868.1"/>
    </source>
</evidence>
<comment type="caution">
    <text evidence="2">The sequence shown here is derived from an EMBL/GenBank/DDBJ whole genome shotgun (WGS) entry which is preliminary data.</text>
</comment>
<reference evidence="2" key="1">
    <citation type="journal article" date="2023" name="Microorganisms">
        <title>Genomic Characterization of Arcobacter butzleri Strains Isolated from Various Sources in Lithuania.</title>
        <authorList>
            <person name="Uljanovas D."/>
            <person name="Golz G."/>
            <person name="Fleischmann S."/>
            <person name="Kudirkiene E."/>
            <person name="Kasetiene N."/>
            <person name="Grineviciene A."/>
            <person name="Tamuleviciene E."/>
            <person name="Aksomaitiene J."/>
            <person name="Alter T."/>
            <person name="Malakauskas M."/>
        </authorList>
    </citation>
    <scope>NUCLEOTIDE SEQUENCE</scope>
    <source>
        <strain evidence="2">S41</strain>
    </source>
</reference>
<sequence length="1420" mass="157988">MFFLRIAITWIISYSLIFANQPSTEDRGKDWRLNDFNPNITAPSNLKYFQYYDVLPEEITLKVFENQNLSALGDKKLFVGYGLADPKGKNCIVLKDKKNGVEETTEICLPWWRIEREYKNLNDDGKTIKTNIFETLKKPRPPLMVNICDKKTSSKYYPGGNVVCTTYYDKLTDESCFKNPKQEKCFVDNCGKSIVDNCKFVETIVGEDTTLETAIIDKKAGKITPTKEDTKVNLTSHVFSCGGGSLTNTCESTKDVLMFPYECKLDNPETAIDDGEYIYCDENSPVYSSTGEINGFNGKCGDGRNVVCQANKFQNSVAECSQPIYETTKKYTNYQYETIRTYKEVSVDALSGEPDYYSANVNCLRSNTIQDSRNKDIYAKIVGNGFLDDDIYVLRHQEGGNFNKVYCNMQHAGATEAMSTNLKTCLNTKSLSVNVTNKMINDFLNCVTDAGNFNSEFIANCVKGQGYKIGKKPETPPGQPQDTSIYLDTADIQNIYDCGEFIKNGSATKIYEGVPLSCLRNNGNYSFNETVKINSSDIVSIQQNSEIEYLDGTPFSQGRNHYSSTKVVIDGVEVAPETAASYFPYYPANGTNLRTWDNTTSTLSLLFPFAGAYEIYFYNKNGVEMSKTNIDMIDFREATDKKPKQLQLGHKMNLSSGISESNAARNDMWVEWGGGVFGGRGSNDGKKVSSPNDSYVMQNAITNIIIKDLLTGAITPIGLVYPLPYPNRVFVSKLKIYEHRKYRCYNDFDSFEPPISQTTNKFVCSVDENFLDFKRGSNTDKNSFQKWDDSSMCEQNCLTQSECSKINLNDKVAYTCGMRGAEDIGGDLGGNYFSNKSSCDLKCNIKNSCSTFNDTNCEVTDESLDNQAQDFTGRSLYTKKKTNYRCSQDETKQVGCAKYNFKVTQGDLNIKFDAIGYETKDFSQNFEKAVTSVDMLDVGSQHIWSGWAGKCVIGMKMDSSYLSDPMTIASYAMSAYSAFGSSSDGGLLEAAKSQEYSTTIKSVATSIDEAMTTVEQGIDSAYNNTIGQIGKAFGGEGASTVGSGVTEGGNSTGITKDIGNWWNDKVLDEGFIPGAEKITNGTLVKFGVSTIAEILAPTEEQFTLAKKLLNPLANGGDVSVQAYNSCLTSIGMSFPAMVGYSFDEKDSTSKQLKEPWKHPLRVTTEELQSLVQSVGEKYVKLAYLYSSNDNLNINLYASNADAYMKAGQIICAGHKVSQTMDYINIKRQETLPSRGGSSGAGVATSVAINAIAMVYPVVGLVLKVAMDLYTNMFTKIDTCNKEEDAIMRSMNEYKTHKFKKYDLCKQTKTYCDKYLKLGFIKKCVRDGYDFCCYDKQTTKIFAESLKEQLNHDWSSCQGITINELKDISFRECRNGEVPSINKCISTGKFDEYKNTLFKQAVRGIDASSLAEQVKNAIMQE</sequence>
<reference evidence="2" key="2">
    <citation type="submission" date="2023-01" db="EMBL/GenBank/DDBJ databases">
        <authorList>
            <person name="Uljanovas D."/>
        </authorList>
    </citation>
    <scope>NUCLEOTIDE SEQUENCE</scope>
    <source>
        <strain evidence="2">S41</strain>
    </source>
</reference>
<feature type="chain" id="PRO_5043689796" description="Conjugal transfer protein TraN" evidence="1">
    <location>
        <begin position="20"/>
        <end position="1420"/>
    </location>
</feature>
<keyword evidence="1" id="KW-0732">Signal</keyword>
<dbReference type="EMBL" id="JAQJJG010000008">
    <property type="protein sequence ID" value="MDN5123868.1"/>
    <property type="molecule type" value="Genomic_DNA"/>
</dbReference>
<evidence type="ECO:0008006" key="4">
    <source>
        <dbReference type="Google" id="ProtNLM"/>
    </source>
</evidence>
<feature type="signal peptide" evidence="1">
    <location>
        <begin position="1"/>
        <end position="19"/>
    </location>
</feature>
<proteinExistence type="predicted"/>
<name>A0AAW7QD41_9BACT</name>
<organism evidence="2 3">
    <name type="scientific">Aliarcobacter butzleri</name>
    <dbReference type="NCBI Taxonomy" id="28197"/>
    <lineage>
        <taxon>Bacteria</taxon>
        <taxon>Pseudomonadati</taxon>
        <taxon>Campylobacterota</taxon>
        <taxon>Epsilonproteobacteria</taxon>
        <taxon>Campylobacterales</taxon>
        <taxon>Arcobacteraceae</taxon>
        <taxon>Aliarcobacter</taxon>
    </lineage>
</organism>
<protein>
    <recommendedName>
        <fullName evidence="4">Conjugal transfer protein TraN</fullName>
    </recommendedName>
</protein>
<evidence type="ECO:0000256" key="1">
    <source>
        <dbReference type="SAM" id="SignalP"/>
    </source>
</evidence>
<accession>A0AAW7QD41</accession>
<dbReference type="Proteomes" id="UP001170364">
    <property type="component" value="Unassembled WGS sequence"/>
</dbReference>